<organism evidence="3 4">
    <name type="scientific">Discina gigas</name>
    <dbReference type="NCBI Taxonomy" id="1032678"/>
    <lineage>
        <taxon>Eukaryota</taxon>
        <taxon>Fungi</taxon>
        <taxon>Dikarya</taxon>
        <taxon>Ascomycota</taxon>
        <taxon>Pezizomycotina</taxon>
        <taxon>Pezizomycetes</taxon>
        <taxon>Pezizales</taxon>
        <taxon>Discinaceae</taxon>
        <taxon>Discina</taxon>
    </lineage>
</organism>
<keyword evidence="4" id="KW-1185">Reference proteome</keyword>
<proteinExistence type="predicted"/>
<evidence type="ECO:0000259" key="2">
    <source>
        <dbReference type="PROSITE" id="PS51159"/>
    </source>
</evidence>
<dbReference type="PROSITE" id="PS51159">
    <property type="entry name" value="CBM21"/>
    <property type="match status" value="1"/>
</dbReference>
<dbReference type="PROSITE" id="PS51257">
    <property type="entry name" value="PROKAR_LIPOPROTEIN"/>
    <property type="match status" value="1"/>
</dbReference>
<accession>A0ABR3GV16</accession>
<dbReference type="InterPro" id="IPR005036">
    <property type="entry name" value="CBM21_dom"/>
</dbReference>
<protein>
    <recommendedName>
        <fullName evidence="2">CBM21 domain-containing protein</fullName>
    </recommendedName>
</protein>
<dbReference type="InterPro" id="IPR038175">
    <property type="entry name" value="CBM21_dom_sf"/>
</dbReference>
<evidence type="ECO:0000313" key="4">
    <source>
        <dbReference type="Proteomes" id="UP001447188"/>
    </source>
</evidence>
<dbReference type="Gene3D" id="2.60.40.2440">
    <property type="entry name" value="Carbohydrate binding type-21 domain"/>
    <property type="match status" value="1"/>
</dbReference>
<sequence>MKFFTFISILGAIILSCDASHYLLEKRATEVSVGSYALTNDILAGSIMIQNIAFAKAVTVIYAVGSTWSDNQRLSASCSSGPATNGYETWTFSGTATGATQFYIKYDVSGTSYYDPGNDVNHQISTPSPTKTSSGCTVTVTTTIALGLMPRMNDVNNIY</sequence>
<name>A0ABR3GV16_9PEZI</name>
<dbReference type="EMBL" id="JBBBZM010000008">
    <property type="protein sequence ID" value="KAL0639778.1"/>
    <property type="molecule type" value="Genomic_DNA"/>
</dbReference>
<feature type="signal peptide" evidence="1">
    <location>
        <begin position="1"/>
        <end position="19"/>
    </location>
</feature>
<dbReference type="Pfam" id="PF03370">
    <property type="entry name" value="CBM_21"/>
    <property type="match status" value="1"/>
</dbReference>
<evidence type="ECO:0000313" key="3">
    <source>
        <dbReference type="EMBL" id="KAL0639778.1"/>
    </source>
</evidence>
<reference evidence="3 4" key="1">
    <citation type="submission" date="2024-02" db="EMBL/GenBank/DDBJ databases">
        <title>Discinaceae phylogenomics.</title>
        <authorList>
            <person name="Dirks A.C."/>
            <person name="James T.Y."/>
        </authorList>
    </citation>
    <scope>NUCLEOTIDE SEQUENCE [LARGE SCALE GENOMIC DNA]</scope>
    <source>
        <strain evidence="3 4">ACD0624</strain>
    </source>
</reference>
<keyword evidence="1" id="KW-0732">Signal</keyword>
<evidence type="ECO:0000256" key="1">
    <source>
        <dbReference type="SAM" id="SignalP"/>
    </source>
</evidence>
<feature type="domain" description="CBM21" evidence="2">
    <location>
        <begin position="23"/>
        <end position="125"/>
    </location>
</feature>
<feature type="chain" id="PRO_5046578909" description="CBM21 domain-containing protein" evidence="1">
    <location>
        <begin position="20"/>
        <end position="159"/>
    </location>
</feature>
<comment type="caution">
    <text evidence="3">The sequence shown here is derived from an EMBL/GenBank/DDBJ whole genome shotgun (WGS) entry which is preliminary data.</text>
</comment>
<gene>
    <name evidence="3" type="ORF">Q9L58_001093</name>
</gene>
<dbReference type="Proteomes" id="UP001447188">
    <property type="component" value="Unassembled WGS sequence"/>
</dbReference>